<dbReference type="PANTHER" id="PTHR35936">
    <property type="entry name" value="MEMBRANE-BOUND LYTIC MUREIN TRANSGLYCOSYLASE F"/>
    <property type="match status" value="1"/>
</dbReference>
<evidence type="ECO:0000313" key="5">
    <source>
        <dbReference type="EMBL" id="SOC51783.1"/>
    </source>
</evidence>
<dbReference type="InterPro" id="IPR001638">
    <property type="entry name" value="Solute-binding_3/MltF_N"/>
</dbReference>
<dbReference type="Gene3D" id="3.40.190.10">
    <property type="entry name" value="Periplasmic binding protein-like II"/>
    <property type="match status" value="2"/>
</dbReference>
<feature type="domain" description="Solute-binding protein family 3/N-terminal" evidence="4">
    <location>
        <begin position="58"/>
        <end position="285"/>
    </location>
</feature>
<proteinExistence type="inferred from homology"/>
<keyword evidence="2 3" id="KW-0732">Signal</keyword>
<dbReference type="SMART" id="SM00062">
    <property type="entry name" value="PBPb"/>
    <property type="match status" value="1"/>
</dbReference>
<evidence type="ECO:0000259" key="4">
    <source>
        <dbReference type="SMART" id="SM00062"/>
    </source>
</evidence>
<accession>A0A285VCS5</accession>
<evidence type="ECO:0000256" key="1">
    <source>
        <dbReference type="ARBA" id="ARBA00010333"/>
    </source>
</evidence>
<dbReference type="AlphaFoldDB" id="A0A285VCS5"/>
<dbReference type="PANTHER" id="PTHR35936:SF19">
    <property type="entry name" value="AMINO-ACID-BINDING PROTEIN YXEM-RELATED"/>
    <property type="match status" value="1"/>
</dbReference>
<evidence type="ECO:0000313" key="6">
    <source>
        <dbReference type="Proteomes" id="UP000219023"/>
    </source>
</evidence>
<comment type="similarity">
    <text evidence="1">Belongs to the bacterial solute-binding protein 3 family.</text>
</comment>
<gene>
    <name evidence="5" type="ORF">SAMN05421509_101416</name>
</gene>
<dbReference type="Pfam" id="PF00497">
    <property type="entry name" value="SBP_bac_3"/>
    <property type="match status" value="1"/>
</dbReference>
<evidence type="ECO:0000256" key="3">
    <source>
        <dbReference type="SAM" id="SignalP"/>
    </source>
</evidence>
<feature type="chain" id="PRO_5013352507" evidence="3">
    <location>
        <begin position="48"/>
        <end position="308"/>
    </location>
</feature>
<dbReference type="Proteomes" id="UP000219023">
    <property type="component" value="Unassembled WGS sequence"/>
</dbReference>
<dbReference type="SUPFAM" id="SSF53850">
    <property type="entry name" value="Periplasmic binding protein-like II"/>
    <property type="match status" value="1"/>
</dbReference>
<evidence type="ECO:0000256" key="2">
    <source>
        <dbReference type="ARBA" id="ARBA00022729"/>
    </source>
</evidence>
<organism evidence="5 6">
    <name type="scientific">Chromohalobacter canadensis</name>
    <dbReference type="NCBI Taxonomy" id="141389"/>
    <lineage>
        <taxon>Bacteria</taxon>
        <taxon>Pseudomonadati</taxon>
        <taxon>Pseudomonadota</taxon>
        <taxon>Gammaproteobacteria</taxon>
        <taxon>Oceanospirillales</taxon>
        <taxon>Halomonadaceae</taxon>
        <taxon>Chromohalobacter</taxon>
    </lineage>
</organism>
<dbReference type="EMBL" id="OBQJ01000001">
    <property type="protein sequence ID" value="SOC51783.1"/>
    <property type="molecule type" value="Genomic_DNA"/>
</dbReference>
<sequence length="308" mass="33810">MMLPTTRNAGRTKGPIPSHCFPKTRFSKAIAATIAGTLMSLSLPALAADLEEIQERGYMEVATEDNYAPFNFIEGGDAKGFNADVLEELRDYADFEIRQEILPWTGLLAAVSNDQYDMALTGASVSDERLRVFNYTPPYASAQHFAIKRADDDSISDVDDLSDKTVGVQAGSVLLSRLPELETMLEDDGGELGEVVQYESYPEAFADLANGRLDYVIDSAVPVNTLVASKPDVFDKGPAVSGAGYVSWPVPKDSPELLEYMTGFLEHLKENGRLAELQEKWFGESFPNLPEKPLKSVEQFHELAGLDD</sequence>
<name>A0A285VCS5_9GAMM</name>
<reference evidence="5 6" key="1">
    <citation type="submission" date="2017-08" db="EMBL/GenBank/DDBJ databases">
        <authorList>
            <person name="de Groot N.N."/>
        </authorList>
    </citation>
    <scope>NUCLEOTIDE SEQUENCE [LARGE SCALE GENOMIC DNA]</scope>
    <source>
        <strain evidence="5 6">USBA 855</strain>
    </source>
</reference>
<feature type="signal peptide" evidence="3">
    <location>
        <begin position="1"/>
        <end position="47"/>
    </location>
</feature>
<protein>
    <submittedName>
        <fullName evidence="5">Amino acid ABC transporter substrate-binding protein, PAAT family</fullName>
    </submittedName>
</protein>